<feature type="region of interest" description="Disordered" evidence="1">
    <location>
        <begin position="95"/>
        <end position="146"/>
    </location>
</feature>
<gene>
    <name evidence="2" type="ORF">CGLO1086_LOCUS1179</name>
</gene>
<feature type="compositionally biased region" description="Basic and acidic residues" evidence="1">
    <location>
        <begin position="116"/>
        <end position="137"/>
    </location>
</feature>
<name>A0A7S2JQK2_9EUKA</name>
<evidence type="ECO:0000313" key="2">
    <source>
        <dbReference type="EMBL" id="CAD9553524.1"/>
    </source>
</evidence>
<feature type="region of interest" description="Disordered" evidence="1">
    <location>
        <begin position="1"/>
        <end position="33"/>
    </location>
</feature>
<accession>A0A7S2JQK2</accession>
<protein>
    <submittedName>
        <fullName evidence="2">Uncharacterized protein</fullName>
    </submittedName>
</protein>
<reference evidence="2" key="1">
    <citation type="submission" date="2021-01" db="EMBL/GenBank/DDBJ databases">
        <authorList>
            <person name="Corre E."/>
            <person name="Pelletier E."/>
            <person name="Niang G."/>
            <person name="Scheremetjew M."/>
            <person name="Finn R."/>
            <person name="Kale V."/>
            <person name="Holt S."/>
            <person name="Cochrane G."/>
            <person name="Meng A."/>
            <person name="Brown T."/>
            <person name="Cohen L."/>
        </authorList>
    </citation>
    <scope>NUCLEOTIDE SEQUENCE</scope>
    <source>
        <strain evidence="2">SAG4.97</strain>
    </source>
</reference>
<organism evidence="2">
    <name type="scientific">Cyanoptyche gloeocystis</name>
    <dbReference type="NCBI Taxonomy" id="77922"/>
    <lineage>
        <taxon>Eukaryota</taxon>
        <taxon>Glaucocystophyceae</taxon>
        <taxon>Glaucocystophyceae incertae sedis</taxon>
        <taxon>Cyanoptyche</taxon>
    </lineage>
</organism>
<feature type="compositionally biased region" description="Basic and acidic residues" evidence="1">
    <location>
        <begin position="9"/>
        <end position="33"/>
    </location>
</feature>
<proteinExistence type="predicted"/>
<feature type="compositionally biased region" description="Polar residues" evidence="1">
    <location>
        <begin position="105"/>
        <end position="115"/>
    </location>
</feature>
<evidence type="ECO:0000256" key="1">
    <source>
        <dbReference type="SAM" id="MobiDB-lite"/>
    </source>
</evidence>
<dbReference type="AlphaFoldDB" id="A0A7S2JQK2"/>
<dbReference type="EMBL" id="HBGX01002721">
    <property type="protein sequence ID" value="CAD9553524.1"/>
    <property type="molecule type" value="Transcribed_RNA"/>
</dbReference>
<sequence length="146" mass="17224">MAMNSKPNDSMRRLDQHTRNEEENRRKEELRKKTEIQKIVLLMAEKLKTGDDEGFMEIYDSIPTYFDRTEVEMMKQRARYHAGLSSRFNWEAVLPPDQPFDKHSLPTQPSAMTKSAKQDGMRTAKEKGGRYERDRSFRRSKNPPVD</sequence>